<accession>A0ABW4FQK1</accession>
<evidence type="ECO:0000256" key="1">
    <source>
        <dbReference type="ARBA" id="ARBA00007637"/>
    </source>
</evidence>
<dbReference type="RefSeq" id="WP_343978538.1">
    <property type="nucleotide sequence ID" value="NZ_BAAAJG010000010.1"/>
</dbReference>
<protein>
    <submittedName>
        <fullName evidence="3">NAD-dependent epimerase/dehydratase family protein</fullName>
    </submittedName>
</protein>
<dbReference type="Pfam" id="PF01370">
    <property type="entry name" value="Epimerase"/>
    <property type="match status" value="1"/>
</dbReference>
<dbReference type="SUPFAM" id="SSF51735">
    <property type="entry name" value="NAD(P)-binding Rossmann-fold domains"/>
    <property type="match status" value="1"/>
</dbReference>
<dbReference type="PANTHER" id="PTHR43000">
    <property type="entry name" value="DTDP-D-GLUCOSE 4,6-DEHYDRATASE-RELATED"/>
    <property type="match status" value="1"/>
</dbReference>
<comment type="caution">
    <text evidence="3">The sequence shown here is derived from an EMBL/GenBank/DDBJ whole genome shotgun (WGS) entry which is preliminary data.</text>
</comment>
<keyword evidence="4" id="KW-1185">Reference proteome</keyword>
<dbReference type="Proteomes" id="UP001597145">
    <property type="component" value="Unassembled WGS sequence"/>
</dbReference>
<organism evidence="3 4">
    <name type="scientific">Pseudonocardia aurantiaca</name>
    <dbReference type="NCBI Taxonomy" id="75290"/>
    <lineage>
        <taxon>Bacteria</taxon>
        <taxon>Bacillati</taxon>
        <taxon>Actinomycetota</taxon>
        <taxon>Actinomycetes</taxon>
        <taxon>Pseudonocardiales</taxon>
        <taxon>Pseudonocardiaceae</taxon>
        <taxon>Pseudonocardia</taxon>
    </lineage>
</organism>
<name>A0ABW4FQK1_9PSEU</name>
<dbReference type="EMBL" id="JBHUCP010000019">
    <property type="protein sequence ID" value="MFD1532776.1"/>
    <property type="molecule type" value="Genomic_DNA"/>
</dbReference>
<proteinExistence type="inferred from homology"/>
<sequence>MITGKKILVTGASGSVGRPIATALAADNQVWGLARYTDPDAKDRLETAGVRTIAADLAALSADDMRGLLPEVDHVLHFAIDMFDEPDFERTMRHNIEPLGLLLSRYRDVDSFLHCSSTVVYEAHPEPRAEDDPLGDFMRPVNPTYSLSKIASEAAVRSVCRLLGVPTTIARLNVPYSVDSGFPMMNLTSILAGEPIAVHPDFPDVFAPIHVYDMIRTLPALLGAASTPAAIVNWGGDEQVGLSEWCTYLGELSGREVTFLQTQQAVKGMCPDVGRLRELVGGPVCSISWRDGMRAMVEASAAASRTAVDAP</sequence>
<comment type="similarity">
    <text evidence="1">Belongs to the NAD(P)-dependent epimerase/dehydratase family.</text>
</comment>
<dbReference type="InterPro" id="IPR001509">
    <property type="entry name" value="Epimerase_deHydtase"/>
</dbReference>
<evidence type="ECO:0000259" key="2">
    <source>
        <dbReference type="Pfam" id="PF01370"/>
    </source>
</evidence>
<gene>
    <name evidence="3" type="ORF">ACFSCY_25460</name>
</gene>
<dbReference type="Gene3D" id="3.40.50.720">
    <property type="entry name" value="NAD(P)-binding Rossmann-like Domain"/>
    <property type="match status" value="1"/>
</dbReference>
<evidence type="ECO:0000313" key="3">
    <source>
        <dbReference type="EMBL" id="MFD1532776.1"/>
    </source>
</evidence>
<reference evidence="4" key="1">
    <citation type="journal article" date="2019" name="Int. J. Syst. Evol. Microbiol.">
        <title>The Global Catalogue of Microorganisms (GCM) 10K type strain sequencing project: providing services to taxonomists for standard genome sequencing and annotation.</title>
        <authorList>
            <consortium name="The Broad Institute Genomics Platform"/>
            <consortium name="The Broad Institute Genome Sequencing Center for Infectious Disease"/>
            <person name="Wu L."/>
            <person name="Ma J."/>
        </authorList>
    </citation>
    <scope>NUCLEOTIDE SEQUENCE [LARGE SCALE GENOMIC DNA]</scope>
    <source>
        <strain evidence="4">JCM 12165</strain>
    </source>
</reference>
<feature type="domain" description="NAD-dependent epimerase/dehydratase" evidence="2">
    <location>
        <begin position="7"/>
        <end position="224"/>
    </location>
</feature>
<dbReference type="InterPro" id="IPR036291">
    <property type="entry name" value="NAD(P)-bd_dom_sf"/>
</dbReference>
<evidence type="ECO:0000313" key="4">
    <source>
        <dbReference type="Proteomes" id="UP001597145"/>
    </source>
</evidence>